<proteinExistence type="predicted"/>
<evidence type="ECO:0000313" key="1">
    <source>
        <dbReference type="EMBL" id="KAH7922642.1"/>
    </source>
</evidence>
<protein>
    <submittedName>
        <fullName evidence="1">Uncharacterized protein</fullName>
    </submittedName>
</protein>
<reference evidence="1" key="1">
    <citation type="journal article" date="2021" name="New Phytol.">
        <title>Evolutionary innovations through gain and loss of genes in the ectomycorrhizal Boletales.</title>
        <authorList>
            <person name="Wu G."/>
            <person name="Miyauchi S."/>
            <person name="Morin E."/>
            <person name="Kuo A."/>
            <person name="Drula E."/>
            <person name="Varga T."/>
            <person name="Kohler A."/>
            <person name="Feng B."/>
            <person name="Cao Y."/>
            <person name="Lipzen A."/>
            <person name="Daum C."/>
            <person name="Hundley H."/>
            <person name="Pangilinan J."/>
            <person name="Johnson J."/>
            <person name="Barry K."/>
            <person name="LaButti K."/>
            <person name="Ng V."/>
            <person name="Ahrendt S."/>
            <person name="Min B."/>
            <person name="Choi I.G."/>
            <person name="Park H."/>
            <person name="Plett J.M."/>
            <person name="Magnuson J."/>
            <person name="Spatafora J.W."/>
            <person name="Nagy L.G."/>
            <person name="Henrissat B."/>
            <person name="Grigoriev I.V."/>
            <person name="Yang Z.L."/>
            <person name="Xu J."/>
            <person name="Martin F.M."/>
        </authorList>
    </citation>
    <scope>NUCLEOTIDE SEQUENCE</scope>
    <source>
        <strain evidence="1">KUC20120723A-06</strain>
    </source>
</reference>
<keyword evidence="2" id="KW-1185">Reference proteome</keyword>
<evidence type="ECO:0000313" key="2">
    <source>
        <dbReference type="Proteomes" id="UP000790709"/>
    </source>
</evidence>
<gene>
    <name evidence="1" type="ORF">BV22DRAFT_642194</name>
</gene>
<comment type="caution">
    <text evidence="1">The sequence shown here is derived from an EMBL/GenBank/DDBJ whole genome shotgun (WGS) entry which is preliminary data.</text>
</comment>
<accession>A0ACB8BAD1</accession>
<name>A0ACB8BAD1_9AGAM</name>
<dbReference type="EMBL" id="MU266477">
    <property type="protein sequence ID" value="KAH7922642.1"/>
    <property type="molecule type" value="Genomic_DNA"/>
</dbReference>
<organism evidence="1 2">
    <name type="scientific">Leucogyrophana mollusca</name>
    <dbReference type="NCBI Taxonomy" id="85980"/>
    <lineage>
        <taxon>Eukaryota</taxon>
        <taxon>Fungi</taxon>
        <taxon>Dikarya</taxon>
        <taxon>Basidiomycota</taxon>
        <taxon>Agaricomycotina</taxon>
        <taxon>Agaricomycetes</taxon>
        <taxon>Agaricomycetidae</taxon>
        <taxon>Boletales</taxon>
        <taxon>Boletales incertae sedis</taxon>
        <taxon>Leucogyrophana</taxon>
    </lineage>
</organism>
<sequence length="202" mass="22073">MTGRRTFELCLPHGLSSECKIVASASVDHTNCIWDVEVGLAHYFMENQGNRTRNSRVVGERLLLVLSTTRNILGPSTVHPSGDLQTGGTERRVHSLSSSAPDLSAVGIPERPLHWNVFPDLTDTDSTLETINDVAHRGPEAGCAQPCRRSLHRRHSAWPENNWACCAILGGGSLFSSNGTIRRPGHAPQLISQTFPSEERTS</sequence>
<dbReference type="Proteomes" id="UP000790709">
    <property type="component" value="Unassembled WGS sequence"/>
</dbReference>